<evidence type="ECO:0000256" key="2">
    <source>
        <dbReference type="PROSITE-ProRule" id="PRU00497"/>
    </source>
</evidence>
<dbReference type="VEuPathDB" id="VectorBase:ISCI016298"/>
<evidence type="ECO:0000256" key="1">
    <source>
        <dbReference type="ARBA" id="ARBA00022460"/>
    </source>
</evidence>
<dbReference type="Gene3D" id="3.10.50.10">
    <property type="match status" value="3"/>
</dbReference>
<reference evidence="4" key="2">
    <citation type="submission" date="2020-05" db="UniProtKB">
        <authorList>
            <consortium name="EnsemblMetazoa"/>
        </authorList>
    </citation>
    <scope>IDENTIFICATION</scope>
    <source>
        <strain evidence="4">wikel</strain>
    </source>
</reference>
<dbReference type="EMBL" id="ABJB010960433">
    <property type="status" value="NOT_ANNOTATED_CDS"/>
    <property type="molecule type" value="Genomic_DNA"/>
</dbReference>
<accession>B7P5P4</accession>
<keyword evidence="5" id="KW-1185">Reference proteome</keyword>
<reference evidence="3 5" key="1">
    <citation type="submission" date="2008-03" db="EMBL/GenBank/DDBJ databases">
        <title>Annotation of Ixodes scapularis.</title>
        <authorList>
            <consortium name="Ixodes scapularis Genome Project Consortium"/>
            <person name="Caler E."/>
            <person name="Hannick L.I."/>
            <person name="Bidwell S."/>
            <person name="Joardar V."/>
            <person name="Thiagarajan M."/>
            <person name="Amedeo P."/>
            <person name="Galinsky K.J."/>
            <person name="Schobel S."/>
            <person name="Inman J."/>
            <person name="Hostetler J."/>
            <person name="Miller J."/>
            <person name="Hammond M."/>
            <person name="Megy K."/>
            <person name="Lawson D."/>
            <person name="Kodira C."/>
            <person name="Sutton G."/>
            <person name="Meyer J."/>
            <person name="Hill C.A."/>
            <person name="Birren B."/>
            <person name="Nene V."/>
            <person name="Collins F."/>
            <person name="Alarcon-Chaidez F."/>
            <person name="Wikel S."/>
            <person name="Strausberg R."/>
        </authorList>
    </citation>
    <scope>NUCLEOTIDE SEQUENCE [LARGE SCALE GENOMIC DNA]</scope>
    <source>
        <strain evidence="5">Wikel</strain>
        <strain evidence="3">Wikel colony</strain>
    </source>
</reference>
<dbReference type="GO" id="GO:0062129">
    <property type="term" value="C:chitin-based extracellular matrix"/>
    <property type="evidence" value="ECO:0000318"/>
    <property type="project" value="GO_Central"/>
</dbReference>
<dbReference type="InterPro" id="IPR050468">
    <property type="entry name" value="Cuticle_Struct_Prot"/>
</dbReference>
<name>B7P5P4_IXOSC</name>
<dbReference type="InterPro" id="IPR029070">
    <property type="entry name" value="Chitinase_insertion_sf"/>
</dbReference>
<proteinExistence type="predicted"/>
<dbReference type="PANTHER" id="PTHR10380">
    <property type="entry name" value="CUTICLE PROTEIN"/>
    <property type="match status" value="1"/>
</dbReference>
<dbReference type="OrthoDB" id="6598889at2759"/>
<dbReference type="EMBL" id="ABJB010655234">
    <property type="status" value="NOT_ANNOTATED_CDS"/>
    <property type="molecule type" value="Genomic_DNA"/>
</dbReference>
<dbReference type="AlphaFoldDB" id="B7P5P4"/>
<dbReference type="EMBL" id="ABJB010998471">
    <property type="status" value="NOT_ANNOTATED_CDS"/>
    <property type="molecule type" value="Genomic_DNA"/>
</dbReference>
<dbReference type="Pfam" id="PF00379">
    <property type="entry name" value="Chitin_bind_4"/>
    <property type="match status" value="3"/>
</dbReference>
<sequence>MRGSKLHLAGDGRADSPGYSAKYGTYTLLETNINKILHFEAIQSHYPNTKHRFDAWHVAKGIGSKLALAGKTKRNSLLYKWVKTLRAHVYWCAQTRDDNGALVLAKWMSLMRHVDNVLQHPDPLYPACTHAPIVEERWWLHKGTEPYNALEKVIMSRQLLKDIPKLSGDGQTYRLESFHRLLLRFTPKSSHFSLEGMEARTAIAVLHYNANSDRKQATTKDGKNCFVLKFHKTRKGEWVVNRKMEPASYDYTQKLLGCFLELAEGVPAAQPYSFAYDNTDEFGTRVTRQETGDEHNNKVGSYSYIDPNGITRAASYVADALGFRVNIETNEPGTKTSAPADILVCCLFAYVASQVVVEHPPQPYSFGYDTTDAFGTRQTRQETSDEFNNKIGSYSFVDAKGIARAVNYVADGAGFRVRVDTNEPGTKTSAPANAEIVSSAAEGPSPVVVSAVHAAPVAVRAVHAAPFGYAGHAAPVVYAQNPPQPYSFSYDNTDEFGTRSFQEETGDASNGKVGSYTYTDATGLTRTVKYIADAAGFRATIETNEPGTKTSNPAGAQYISSAVEGPAPVAVKAPVAVHAVNAAPVVDAVHATPVVHAVHTSPVSFQAAPVSFALSHAPLTYTLGRAKSA</sequence>
<evidence type="ECO:0000313" key="3">
    <source>
        <dbReference type="EMBL" id="EEC01916.1"/>
    </source>
</evidence>
<dbReference type="EMBL" id="DS642248">
    <property type="protein sequence ID" value="EEC01916.1"/>
    <property type="molecule type" value="Genomic_DNA"/>
</dbReference>
<dbReference type="VEuPathDB" id="VectorBase:ISCW016298"/>
<dbReference type="HOGENOM" id="CLU_434966_0_0_1"/>
<dbReference type="InterPro" id="IPR031311">
    <property type="entry name" value="CHIT_BIND_RR_consensus"/>
</dbReference>
<protein>
    <submittedName>
        <fullName evidence="3 4">Uncharacterized protein</fullName>
    </submittedName>
</protein>
<dbReference type="Proteomes" id="UP000001555">
    <property type="component" value="Unassembled WGS sequence"/>
</dbReference>
<gene>
    <name evidence="3" type="ORF">IscW_ISCW016298</name>
</gene>
<dbReference type="InterPro" id="IPR000618">
    <property type="entry name" value="Insect_cuticle"/>
</dbReference>
<evidence type="ECO:0000313" key="4">
    <source>
        <dbReference type="EnsemblMetazoa" id="ISCW016298-PA"/>
    </source>
</evidence>
<dbReference type="VEuPathDB" id="VectorBase:ISCP_029277"/>
<dbReference type="EMBL" id="ABJB010278534">
    <property type="status" value="NOT_ANNOTATED_CDS"/>
    <property type="molecule type" value="Genomic_DNA"/>
</dbReference>
<dbReference type="VEuPathDB" id="VectorBase:ISCP_012303"/>
<dbReference type="VEuPathDB" id="VectorBase:ISCP_020259"/>
<dbReference type="EMBL" id="ABJB010026834">
    <property type="status" value="NOT_ANNOTATED_CDS"/>
    <property type="molecule type" value="Genomic_DNA"/>
</dbReference>
<dbReference type="InParanoid" id="B7P5P4"/>
<dbReference type="EMBL" id="ABJB010660002">
    <property type="status" value="NOT_ANNOTATED_CDS"/>
    <property type="molecule type" value="Genomic_DNA"/>
</dbReference>
<dbReference type="PROSITE" id="PS00233">
    <property type="entry name" value="CHIT_BIND_RR_1"/>
    <property type="match status" value="1"/>
</dbReference>
<keyword evidence="1 2" id="KW-0193">Cuticle</keyword>
<dbReference type="GO" id="GO:0008010">
    <property type="term" value="F:structural constituent of chitin-based larval cuticle"/>
    <property type="evidence" value="ECO:0000318"/>
    <property type="project" value="GO_Central"/>
</dbReference>
<organism>
    <name type="scientific">Ixodes scapularis</name>
    <name type="common">Black-legged tick</name>
    <name type="synonym">Deer tick</name>
    <dbReference type="NCBI Taxonomy" id="6945"/>
    <lineage>
        <taxon>Eukaryota</taxon>
        <taxon>Metazoa</taxon>
        <taxon>Ecdysozoa</taxon>
        <taxon>Arthropoda</taxon>
        <taxon>Chelicerata</taxon>
        <taxon>Arachnida</taxon>
        <taxon>Acari</taxon>
        <taxon>Parasitiformes</taxon>
        <taxon>Ixodida</taxon>
        <taxon>Ixodoidea</taxon>
        <taxon>Ixodidae</taxon>
        <taxon>Ixodinae</taxon>
        <taxon>Ixodes</taxon>
    </lineage>
</organism>
<dbReference type="PROSITE" id="PS51155">
    <property type="entry name" value="CHIT_BIND_RR_2"/>
    <property type="match status" value="3"/>
</dbReference>
<dbReference type="EnsemblMetazoa" id="ISCW016298-RA">
    <property type="protein sequence ID" value="ISCW016298-PA"/>
    <property type="gene ID" value="ISCW016298"/>
</dbReference>
<dbReference type="PaxDb" id="6945-B7P5P4"/>
<dbReference type="PANTHER" id="PTHR10380:SF235">
    <property type="entry name" value="CUTICULAR PROTEIN 73D, ISOFORM B"/>
    <property type="match status" value="1"/>
</dbReference>
<evidence type="ECO:0000313" key="5">
    <source>
        <dbReference type="Proteomes" id="UP000001555"/>
    </source>
</evidence>